<reference evidence="2 3" key="1">
    <citation type="submission" date="2019-03" db="EMBL/GenBank/DDBJ databases">
        <title>Draft Genome Sequence of Duganella callidus sp. nov., a Novel Duganella Species Isolated from Cultivated Soil.</title>
        <authorList>
            <person name="Raths R."/>
            <person name="Peta V."/>
            <person name="Bucking H."/>
        </authorList>
    </citation>
    <scope>NUCLEOTIDE SEQUENCE [LARGE SCALE GENOMIC DNA]</scope>
    <source>
        <strain evidence="2 3">DN04</strain>
    </source>
</reference>
<dbReference type="EMBL" id="SPVG01000073">
    <property type="protein sequence ID" value="TFW27063.1"/>
    <property type="molecule type" value="Genomic_DNA"/>
</dbReference>
<name>A0A4Y9SR01_9BURK</name>
<evidence type="ECO:0000256" key="1">
    <source>
        <dbReference type="SAM" id="MobiDB-lite"/>
    </source>
</evidence>
<feature type="region of interest" description="Disordered" evidence="1">
    <location>
        <begin position="100"/>
        <end position="136"/>
    </location>
</feature>
<protein>
    <submittedName>
        <fullName evidence="2">Uncharacterized protein</fullName>
    </submittedName>
</protein>
<sequence length="136" mass="14874">MYPQIVTALLFVPVLCGCEGSSAEDAAPMRSATYYTQHLQEAQQVASRCRAMDEQKLHQLNSADYQEWQFSNEGINCQTAISVTEAASVRELVLKQSKPVQAAPKVVPPPSSSVPAPAMRTRNEPRYNPALTLAPV</sequence>
<gene>
    <name evidence="2" type="ORF">E4L98_07565</name>
</gene>
<dbReference type="AlphaFoldDB" id="A0A4Y9SR01"/>
<evidence type="ECO:0000313" key="3">
    <source>
        <dbReference type="Proteomes" id="UP000297729"/>
    </source>
</evidence>
<dbReference type="OrthoDB" id="8781596at2"/>
<dbReference type="RefSeq" id="WP_135200957.1">
    <property type="nucleotide sequence ID" value="NZ_SPVG01000073.1"/>
</dbReference>
<comment type="caution">
    <text evidence="2">The sequence shown here is derived from an EMBL/GenBank/DDBJ whole genome shotgun (WGS) entry which is preliminary data.</text>
</comment>
<evidence type="ECO:0000313" key="2">
    <source>
        <dbReference type="EMBL" id="TFW27063.1"/>
    </source>
</evidence>
<keyword evidence="3" id="KW-1185">Reference proteome</keyword>
<organism evidence="2 3">
    <name type="scientific">Duganella callida</name>
    <dbReference type="NCBI Taxonomy" id="2561932"/>
    <lineage>
        <taxon>Bacteria</taxon>
        <taxon>Pseudomonadati</taxon>
        <taxon>Pseudomonadota</taxon>
        <taxon>Betaproteobacteria</taxon>
        <taxon>Burkholderiales</taxon>
        <taxon>Oxalobacteraceae</taxon>
        <taxon>Telluria group</taxon>
        <taxon>Duganella</taxon>
    </lineage>
</organism>
<accession>A0A4Y9SR01</accession>
<proteinExistence type="predicted"/>
<dbReference type="Proteomes" id="UP000297729">
    <property type="component" value="Unassembled WGS sequence"/>
</dbReference>